<dbReference type="SUPFAM" id="SSF56784">
    <property type="entry name" value="HAD-like"/>
    <property type="match status" value="1"/>
</dbReference>
<accession>A0A9N9BD81</accession>
<evidence type="ECO:0000256" key="7">
    <source>
        <dbReference type="PIRSR" id="PIRSR031051-3"/>
    </source>
</evidence>
<organism evidence="8 9">
    <name type="scientific">Paraglomus occultum</name>
    <dbReference type="NCBI Taxonomy" id="144539"/>
    <lineage>
        <taxon>Eukaryota</taxon>
        <taxon>Fungi</taxon>
        <taxon>Fungi incertae sedis</taxon>
        <taxon>Mucoromycota</taxon>
        <taxon>Glomeromycotina</taxon>
        <taxon>Glomeromycetes</taxon>
        <taxon>Paraglomerales</taxon>
        <taxon>Paraglomeraceae</taxon>
        <taxon>Paraglomus</taxon>
    </lineage>
</organism>
<dbReference type="InterPro" id="IPR016965">
    <property type="entry name" value="Pase_PHOSPHO-typ"/>
</dbReference>
<comment type="caution">
    <text evidence="8">The sequence shown here is derived from an EMBL/GenBank/DDBJ whole genome shotgun (WGS) entry which is preliminary data.</text>
</comment>
<proteinExistence type="predicted"/>
<evidence type="ECO:0000313" key="8">
    <source>
        <dbReference type="EMBL" id="CAG8559674.1"/>
    </source>
</evidence>
<dbReference type="NCBIfam" id="TIGR01488">
    <property type="entry name" value="HAD-SF-IB"/>
    <property type="match status" value="1"/>
</dbReference>
<feature type="binding site" evidence="6">
    <location>
        <position position="99"/>
    </location>
    <ligand>
        <name>substrate</name>
    </ligand>
</feature>
<feature type="binding site" evidence="7">
    <location>
        <position position="185"/>
    </location>
    <ligand>
        <name>Mg(2+)</name>
        <dbReference type="ChEBI" id="CHEBI:18420"/>
    </ligand>
</feature>
<sequence>MPNPKTLVVFDFDWSLVDEDSDCIVLEKLSKPLRTKMNELQHSMEWIDMMAVLLKELHSTGTTRSQIESALLSVPMHPSMISCLHMAKRHNADITIMSDANTIWIDHILIHYGVHHLIDNVITNYAEWDASNCIAIDNNTHSQQNCNTIHSITGEKICNRNLCKGHELRRLLNLREYDNVVYVGDGVNDYCPSLQLRDTDVVCVRKGRALEKLIKDSYGSVRAQIKYWNDADDVLEIFNDVFTRGRLKSEEKERNASTRMCLARGMVAKNIPKILSSNRAVKSLENNWHL</sequence>
<evidence type="ECO:0000256" key="2">
    <source>
        <dbReference type="ARBA" id="ARBA00022723"/>
    </source>
</evidence>
<keyword evidence="9" id="KW-1185">Reference proteome</keyword>
<evidence type="ECO:0000256" key="1">
    <source>
        <dbReference type="ARBA" id="ARBA00001946"/>
    </source>
</evidence>
<dbReference type="Gene3D" id="3.40.50.1000">
    <property type="entry name" value="HAD superfamily/HAD-like"/>
    <property type="match status" value="1"/>
</dbReference>
<keyword evidence="2 7" id="KW-0479">Metal-binding</keyword>
<dbReference type="Pfam" id="PF06888">
    <property type="entry name" value="Put_Phosphatase"/>
    <property type="match status" value="1"/>
</dbReference>
<dbReference type="InterPro" id="IPR036412">
    <property type="entry name" value="HAD-like_sf"/>
</dbReference>
<feature type="binding site" evidence="7">
    <location>
        <position position="13"/>
    </location>
    <ligand>
        <name>Mg(2+)</name>
        <dbReference type="ChEBI" id="CHEBI:18420"/>
    </ligand>
</feature>
<keyword evidence="3" id="KW-0378">Hydrolase</keyword>
<dbReference type="AlphaFoldDB" id="A0A9N9BD81"/>
<evidence type="ECO:0000256" key="3">
    <source>
        <dbReference type="ARBA" id="ARBA00022801"/>
    </source>
</evidence>
<gene>
    <name evidence="8" type="ORF">POCULU_LOCUS5444</name>
</gene>
<keyword evidence="4 7" id="KW-0460">Magnesium</keyword>
<feature type="binding site" evidence="6">
    <location>
        <position position="22"/>
    </location>
    <ligand>
        <name>substrate</name>
    </ligand>
</feature>
<feature type="active site" description="Nucleophile" evidence="5">
    <location>
        <position position="11"/>
    </location>
</feature>
<dbReference type="GO" id="GO:0046872">
    <property type="term" value="F:metal ion binding"/>
    <property type="evidence" value="ECO:0007669"/>
    <property type="project" value="UniProtKB-KW"/>
</dbReference>
<evidence type="ECO:0000256" key="4">
    <source>
        <dbReference type="ARBA" id="ARBA00022842"/>
    </source>
</evidence>
<dbReference type="GO" id="GO:0016791">
    <property type="term" value="F:phosphatase activity"/>
    <property type="evidence" value="ECO:0007669"/>
    <property type="project" value="InterPro"/>
</dbReference>
<dbReference type="NCBIfam" id="TIGR01489">
    <property type="entry name" value="DKMTPPase-SF"/>
    <property type="match status" value="1"/>
</dbReference>
<feature type="binding site" evidence="7">
    <location>
        <position position="11"/>
    </location>
    <ligand>
        <name>Mg(2+)</name>
        <dbReference type="ChEBI" id="CHEBI:18420"/>
    </ligand>
</feature>
<evidence type="ECO:0000256" key="6">
    <source>
        <dbReference type="PIRSR" id="PIRSR031051-2"/>
    </source>
</evidence>
<dbReference type="OrthoDB" id="10267182at2759"/>
<dbReference type="PANTHER" id="PTHR20889:SF12">
    <property type="entry name" value="LP01149P"/>
    <property type="match status" value="1"/>
</dbReference>
<reference evidence="8" key="1">
    <citation type="submission" date="2021-06" db="EMBL/GenBank/DDBJ databases">
        <authorList>
            <person name="Kallberg Y."/>
            <person name="Tangrot J."/>
            <person name="Rosling A."/>
        </authorList>
    </citation>
    <scope>NUCLEOTIDE SEQUENCE</scope>
    <source>
        <strain evidence="8">IA702</strain>
    </source>
</reference>
<name>A0A9N9BD81_9GLOM</name>
<dbReference type="InterPro" id="IPR006384">
    <property type="entry name" value="HAD_hydro_PyrdxlP_Pase-like"/>
</dbReference>
<evidence type="ECO:0000256" key="5">
    <source>
        <dbReference type="PIRSR" id="PIRSR031051-1"/>
    </source>
</evidence>
<dbReference type="PANTHER" id="PTHR20889">
    <property type="entry name" value="PHOSPHATASE, ORPHAN 1, 2"/>
    <property type="match status" value="1"/>
</dbReference>
<dbReference type="PIRSF" id="PIRSF031051">
    <property type="entry name" value="PyrdxlP_Pase_PHOSPHO2"/>
    <property type="match status" value="1"/>
</dbReference>
<comment type="cofactor">
    <cofactor evidence="1 7">
        <name>Mg(2+)</name>
        <dbReference type="ChEBI" id="CHEBI:18420"/>
    </cofactor>
</comment>
<evidence type="ECO:0000313" key="9">
    <source>
        <dbReference type="Proteomes" id="UP000789572"/>
    </source>
</evidence>
<protein>
    <submittedName>
        <fullName evidence="8">5335_t:CDS:1</fullName>
    </submittedName>
</protein>
<dbReference type="InterPro" id="IPR023214">
    <property type="entry name" value="HAD_sf"/>
</dbReference>
<dbReference type="Proteomes" id="UP000789572">
    <property type="component" value="Unassembled WGS sequence"/>
</dbReference>
<dbReference type="EMBL" id="CAJVPJ010000836">
    <property type="protein sequence ID" value="CAG8559674.1"/>
    <property type="molecule type" value="Genomic_DNA"/>
</dbReference>
<feature type="active site" description="Proton donor" evidence="5">
    <location>
        <position position="13"/>
    </location>
</feature>